<evidence type="ECO:0000256" key="9">
    <source>
        <dbReference type="SAM" id="MobiDB-lite"/>
    </source>
</evidence>
<dbReference type="PROSITE" id="PS00028">
    <property type="entry name" value="ZINC_FINGER_C2H2_1"/>
    <property type="match status" value="4"/>
</dbReference>
<reference evidence="11 12" key="1">
    <citation type="journal article" date="2024" name="bioRxiv">
        <title>A reference genome for Trichogramma kaykai: A tiny desert-dwelling parasitoid wasp with competing sex-ratio distorters.</title>
        <authorList>
            <person name="Culotta J."/>
            <person name="Lindsey A.R."/>
        </authorList>
    </citation>
    <scope>NUCLEOTIDE SEQUENCE [LARGE SCALE GENOMIC DNA]</scope>
    <source>
        <strain evidence="11 12">KSX58</strain>
    </source>
</reference>
<evidence type="ECO:0000313" key="11">
    <source>
        <dbReference type="EMBL" id="KAL3396954.1"/>
    </source>
</evidence>
<proteinExistence type="predicted"/>
<keyword evidence="3" id="KW-0677">Repeat</keyword>
<keyword evidence="4 8" id="KW-0863">Zinc-finger</keyword>
<evidence type="ECO:0000256" key="6">
    <source>
        <dbReference type="ARBA" id="ARBA00023125"/>
    </source>
</evidence>
<feature type="domain" description="C2H2-type" evidence="10">
    <location>
        <begin position="185"/>
        <end position="213"/>
    </location>
</feature>
<dbReference type="Proteomes" id="UP001627154">
    <property type="component" value="Unassembled WGS sequence"/>
</dbReference>
<dbReference type="PANTHER" id="PTHR24404">
    <property type="entry name" value="ZINC FINGER PROTEIN"/>
    <property type="match status" value="1"/>
</dbReference>
<keyword evidence="6" id="KW-0238">DNA-binding</keyword>
<dbReference type="AlphaFoldDB" id="A0ABD2WV32"/>
<dbReference type="GO" id="GO:0003677">
    <property type="term" value="F:DNA binding"/>
    <property type="evidence" value="ECO:0007669"/>
    <property type="project" value="UniProtKB-KW"/>
</dbReference>
<name>A0ABD2WV32_9HYME</name>
<dbReference type="Gene3D" id="3.30.160.60">
    <property type="entry name" value="Classic Zinc Finger"/>
    <property type="match status" value="4"/>
</dbReference>
<dbReference type="SUPFAM" id="SSF57667">
    <property type="entry name" value="beta-beta-alpha zinc fingers"/>
    <property type="match status" value="3"/>
</dbReference>
<keyword evidence="2" id="KW-0479">Metal-binding</keyword>
<sequence length="348" mass="40935">MESSGDIARVKKEPNDDWPDAGGDDNLDSVDFCEVKNVETLSFHELPSNHMQQTMALQKKIEEKIFADIECKDFKPELQFPLASIYKTEHLIYPPSVKVENQIQNNNSNDKNVVILIKKEFNYDDKCQFQEKFRLKFDEFEDANISKKEDQAKLSIKKNFNRKTYKKEASLETNIGVTDEGIKRYKCEICHKLFDCHWFLERHVMTVHSRSKPFECNICHKSYSHKDALNTHIIVVHGRRKAFECDICHKWFNRQNILNKHIHSVHNKEKPFKCKICRNSFGLEGNLKVHKNILHSRRKLECDICHKSFGRKQEVKNYINTLISMQCIIVRNHLNVRFAISHTAVNIT</sequence>
<feature type="domain" description="C2H2-type" evidence="10">
    <location>
        <begin position="214"/>
        <end position="242"/>
    </location>
</feature>
<dbReference type="InterPro" id="IPR036236">
    <property type="entry name" value="Znf_C2H2_sf"/>
</dbReference>
<dbReference type="InterPro" id="IPR013087">
    <property type="entry name" value="Znf_C2H2_type"/>
</dbReference>
<evidence type="ECO:0000256" key="8">
    <source>
        <dbReference type="PROSITE-ProRule" id="PRU00042"/>
    </source>
</evidence>
<feature type="domain" description="C2H2-type" evidence="10">
    <location>
        <begin position="272"/>
        <end position="300"/>
    </location>
</feature>
<dbReference type="Pfam" id="PF00096">
    <property type="entry name" value="zf-C2H2"/>
    <property type="match status" value="1"/>
</dbReference>
<keyword evidence="12" id="KW-1185">Reference proteome</keyword>
<feature type="domain" description="C2H2-type" evidence="10">
    <location>
        <begin position="243"/>
        <end position="271"/>
    </location>
</feature>
<dbReference type="PANTHER" id="PTHR24404:SF114">
    <property type="entry name" value="KLUMPFUSS, ISOFORM B-RELATED"/>
    <property type="match status" value="1"/>
</dbReference>
<dbReference type="EMBL" id="JBJJXI010000067">
    <property type="protein sequence ID" value="KAL3396954.1"/>
    <property type="molecule type" value="Genomic_DNA"/>
</dbReference>
<dbReference type="GO" id="GO:0005634">
    <property type="term" value="C:nucleus"/>
    <property type="evidence" value="ECO:0007669"/>
    <property type="project" value="UniProtKB-SubCell"/>
</dbReference>
<evidence type="ECO:0000256" key="4">
    <source>
        <dbReference type="ARBA" id="ARBA00022771"/>
    </source>
</evidence>
<feature type="region of interest" description="Disordered" evidence="9">
    <location>
        <begin position="1"/>
        <end position="25"/>
    </location>
</feature>
<keyword evidence="5" id="KW-0862">Zinc</keyword>
<evidence type="ECO:0000259" key="10">
    <source>
        <dbReference type="PROSITE" id="PS50157"/>
    </source>
</evidence>
<dbReference type="SMART" id="SM00355">
    <property type="entry name" value="ZnF_C2H2"/>
    <property type="match status" value="4"/>
</dbReference>
<evidence type="ECO:0000256" key="1">
    <source>
        <dbReference type="ARBA" id="ARBA00004123"/>
    </source>
</evidence>
<dbReference type="FunFam" id="3.30.160.60:FF:000446">
    <property type="entry name" value="Zinc finger protein"/>
    <property type="match status" value="1"/>
</dbReference>
<dbReference type="Pfam" id="PF12874">
    <property type="entry name" value="zf-met"/>
    <property type="match status" value="1"/>
</dbReference>
<organism evidence="11 12">
    <name type="scientific">Trichogramma kaykai</name>
    <dbReference type="NCBI Taxonomy" id="54128"/>
    <lineage>
        <taxon>Eukaryota</taxon>
        <taxon>Metazoa</taxon>
        <taxon>Ecdysozoa</taxon>
        <taxon>Arthropoda</taxon>
        <taxon>Hexapoda</taxon>
        <taxon>Insecta</taxon>
        <taxon>Pterygota</taxon>
        <taxon>Neoptera</taxon>
        <taxon>Endopterygota</taxon>
        <taxon>Hymenoptera</taxon>
        <taxon>Apocrita</taxon>
        <taxon>Proctotrupomorpha</taxon>
        <taxon>Chalcidoidea</taxon>
        <taxon>Trichogrammatidae</taxon>
        <taxon>Trichogramma</taxon>
    </lineage>
</organism>
<dbReference type="GO" id="GO:0008270">
    <property type="term" value="F:zinc ion binding"/>
    <property type="evidence" value="ECO:0007669"/>
    <property type="project" value="UniProtKB-KW"/>
</dbReference>
<gene>
    <name evidence="11" type="ORF">TKK_009003</name>
</gene>
<dbReference type="PROSITE" id="PS50157">
    <property type="entry name" value="ZINC_FINGER_C2H2_2"/>
    <property type="match status" value="4"/>
</dbReference>
<evidence type="ECO:0000256" key="5">
    <source>
        <dbReference type="ARBA" id="ARBA00022833"/>
    </source>
</evidence>
<comment type="caution">
    <text evidence="11">The sequence shown here is derived from an EMBL/GenBank/DDBJ whole genome shotgun (WGS) entry which is preliminary data.</text>
</comment>
<dbReference type="InterPro" id="IPR050589">
    <property type="entry name" value="Ikaros_C2H2-ZF"/>
</dbReference>
<accession>A0ABD2WV32</accession>
<evidence type="ECO:0000313" key="12">
    <source>
        <dbReference type="Proteomes" id="UP001627154"/>
    </source>
</evidence>
<feature type="compositionally biased region" description="Acidic residues" evidence="9">
    <location>
        <begin position="16"/>
        <end position="25"/>
    </location>
</feature>
<protein>
    <recommendedName>
        <fullName evidence="10">C2H2-type domain-containing protein</fullName>
    </recommendedName>
</protein>
<evidence type="ECO:0000256" key="2">
    <source>
        <dbReference type="ARBA" id="ARBA00022723"/>
    </source>
</evidence>
<keyword evidence="7" id="KW-0539">Nucleus</keyword>
<comment type="subcellular location">
    <subcellularLocation>
        <location evidence="1">Nucleus</location>
    </subcellularLocation>
</comment>
<evidence type="ECO:0000256" key="7">
    <source>
        <dbReference type="ARBA" id="ARBA00023242"/>
    </source>
</evidence>
<dbReference type="FunFam" id="3.30.160.60:FF:000110">
    <property type="entry name" value="Zinc finger protein-like"/>
    <property type="match status" value="1"/>
</dbReference>
<evidence type="ECO:0000256" key="3">
    <source>
        <dbReference type="ARBA" id="ARBA00022737"/>
    </source>
</evidence>